<feature type="transmembrane region" description="Helical" evidence="1">
    <location>
        <begin position="6"/>
        <end position="24"/>
    </location>
</feature>
<gene>
    <name evidence="2" type="ordered locus">Mfla_1311</name>
</gene>
<dbReference type="KEGG" id="mfa:Mfla_1311"/>
<dbReference type="HOGENOM" id="CLU_2601994_0_0_4"/>
<evidence type="ECO:0000256" key="1">
    <source>
        <dbReference type="SAM" id="Phobius"/>
    </source>
</evidence>
<evidence type="ECO:0000313" key="2">
    <source>
        <dbReference type="EMBL" id="ABE49579.1"/>
    </source>
</evidence>
<keyword evidence="1" id="KW-1133">Transmembrane helix</keyword>
<name>Q1H1Q8_METFK</name>
<protein>
    <submittedName>
        <fullName evidence="2">Uncharacterized protein</fullName>
    </submittedName>
</protein>
<dbReference type="STRING" id="265072.Mfla_1311"/>
<keyword evidence="1" id="KW-0472">Membrane</keyword>
<dbReference type="EMBL" id="CP000284">
    <property type="protein sequence ID" value="ABE49579.1"/>
    <property type="molecule type" value="Genomic_DNA"/>
</dbReference>
<proteinExistence type="predicted"/>
<keyword evidence="3" id="KW-1185">Reference proteome</keyword>
<organism evidence="2 3">
    <name type="scientific">Methylobacillus flagellatus (strain ATCC 51484 / DSM 6875 / VKM B-1610 / KT)</name>
    <dbReference type="NCBI Taxonomy" id="265072"/>
    <lineage>
        <taxon>Bacteria</taxon>
        <taxon>Pseudomonadati</taxon>
        <taxon>Pseudomonadota</taxon>
        <taxon>Betaproteobacteria</taxon>
        <taxon>Nitrosomonadales</taxon>
        <taxon>Methylophilaceae</taxon>
        <taxon>Methylobacillus</taxon>
    </lineage>
</organism>
<accession>Q1H1Q8</accession>
<feature type="transmembrane region" description="Helical" evidence="1">
    <location>
        <begin position="45"/>
        <end position="64"/>
    </location>
</feature>
<keyword evidence="1" id="KW-0812">Transmembrane</keyword>
<sequence length="79" mass="8892">MHGILIAYLVLLSVVLLSVSISYLKKGFNNKEVTLTSKDLIKRGFFIFISMEHDMATMASLIALQSLNLHHKQDVAFLI</sequence>
<evidence type="ECO:0000313" key="3">
    <source>
        <dbReference type="Proteomes" id="UP000002440"/>
    </source>
</evidence>
<reference evidence="2 3" key="1">
    <citation type="submission" date="2006-03" db="EMBL/GenBank/DDBJ databases">
        <title>Complete sequence of Methylobacillus flagellatus KT.</title>
        <authorList>
            <consortium name="US DOE Joint Genome Institute"/>
            <person name="Copeland A."/>
            <person name="Lucas S."/>
            <person name="Lapidus A."/>
            <person name="Barry K."/>
            <person name="Detter J.C."/>
            <person name="Glavina del Rio T."/>
            <person name="Hammon N."/>
            <person name="Israni S."/>
            <person name="Dalin E."/>
            <person name="Tice H."/>
            <person name="Pitluck S."/>
            <person name="Brettin T."/>
            <person name="Bruce D."/>
            <person name="Han C."/>
            <person name="Tapia R."/>
            <person name="Saunders E."/>
            <person name="Gilna P."/>
            <person name="Schmutz J."/>
            <person name="Larimer F."/>
            <person name="Land M."/>
            <person name="Kyrpides N."/>
            <person name="Anderson I."/>
            <person name="Richardson P."/>
        </authorList>
    </citation>
    <scope>NUCLEOTIDE SEQUENCE [LARGE SCALE GENOMIC DNA]</scope>
    <source>
        <strain evidence="3">KT / ATCC 51484 / DSM 6875</strain>
    </source>
</reference>
<dbReference type="AlphaFoldDB" id="Q1H1Q8"/>
<dbReference type="Proteomes" id="UP000002440">
    <property type="component" value="Chromosome"/>
</dbReference>